<name>F0W355_9STRA</name>
<dbReference type="Gene3D" id="3.30.1520.10">
    <property type="entry name" value="Phox-like domain"/>
    <property type="match status" value="1"/>
</dbReference>
<reference evidence="2" key="2">
    <citation type="submission" date="2011-02" db="EMBL/GenBank/DDBJ databases">
        <authorList>
            <person name="MacLean D."/>
        </authorList>
    </citation>
    <scope>NUCLEOTIDE SEQUENCE</scope>
</reference>
<proteinExistence type="predicted"/>
<evidence type="ECO:0000256" key="1">
    <source>
        <dbReference type="SAM" id="Phobius"/>
    </source>
</evidence>
<feature type="transmembrane region" description="Helical" evidence="1">
    <location>
        <begin position="50"/>
        <end position="68"/>
    </location>
</feature>
<keyword evidence="1" id="KW-1133">Transmembrane helix</keyword>
<reference evidence="2" key="1">
    <citation type="journal article" date="2011" name="PLoS Biol.">
        <title>Gene gain and loss during evolution of obligate parasitism in the white rust pathogen of Arabidopsis thaliana.</title>
        <authorList>
            <person name="Kemen E."/>
            <person name="Gardiner A."/>
            <person name="Schultz-Larsen T."/>
            <person name="Kemen A.C."/>
            <person name="Balmuth A.L."/>
            <person name="Robert-Seilaniantz A."/>
            <person name="Bailey K."/>
            <person name="Holub E."/>
            <person name="Studholme D.J."/>
            <person name="Maclean D."/>
            <person name="Jones J.D."/>
        </authorList>
    </citation>
    <scope>NUCLEOTIDE SEQUENCE</scope>
</reference>
<sequence length="239" mass="27532">MIHSSAQNVTRSGQSRGIWNSRADVFAVLVASFLLLKFERYAVQQLASLLMSGLVSYLTFIVLSKLSYDAVWNVHKIRLRTHRTLYSAVPAPMRPIILAGDQRKRAEMDLVHACIRVGKVYLRSIPGIPQAQDYYIVRVDCREDSSQEKHMNPIVMWDLSASIRDFYRFREILILEVQMKHKDAFVPALMTDLYSFTQSEVINDVLGKRREVLQAFLSAVQQEKVLGRTKAFRKFCQAF</sequence>
<accession>F0W355</accession>
<organism evidence="2">
    <name type="scientific">Albugo laibachii Nc14</name>
    <dbReference type="NCBI Taxonomy" id="890382"/>
    <lineage>
        <taxon>Eukaryota</taxon>
        <taxon>Sar</taxon>
        <taxon>Stramenopiles</taxon>
        <taxon>Oomycota</taxon>
        <taxon>Peronosporomycetes</taxon>
        <taxon>Albuginales</taxon>
        <taxon>Albuginaceae</taxon>
        <taxon>Albugo</taxon>
    </lineage>
</organism>
<keyword evidence="1" id="KW-0472">Membrane</keyword>
<evidence type="ECO:0000313" key="2">
    <source>
        <dbReference type="EMBL" id="CCA15495.1"/>
    </source>
</evidence>
<dbReference type="GO" id="GO:0035091">
    <property type="term" value="F:phosphatidylinositol binding"/>
    <property type="evidence" value="ECO:0007669"/>
    <property type="project" value="InterPro"/>
</dbReference>
<dbReference type="AlphaFoldDB" id="F0W355"/>
<protein>
    <submittedName>
        <fullName evidence="2">Uncharacterized protein AlNc14C12G1433</fullName>
    </submittedName>
</protein>
<dbReference type="HOGENOM" id="CLU_1162893_0_0_1"/>
<dbReference type="EMBL" id="FR824057">
    <property type="protein sequence ID" value="CCA15495.1"/>
    <property type="molecule type" value="Genomic_DNA"/>
</dbReference>
<keyword evidence="1" id="KW-0812">Transmembrane</keyword>
<gene>
    <name evidence="2" type="primary">AlNc14C12G1433</name>
    <name evidence="2" type="ORF">ALNC14_016380</name>
</gene>
<dbReference type="InterPro" id="IPR036871">
    <property type="entry name" value="PX_dom_sf"/>
</dbReference>
<feature type="transmembrane region" description="Helical" evidence="1">
    <location>
        <begin position="21"/>
        <end position="38"/>
    </location>
</feature>